<dbReference type="InterPro" id="IPR011118">
    <property type="entry name" value="Tannase/feruloyl_esterase"/>
</dbReference>
<sequence length="578" mass="61964">MSAATVVPPEYGAGVSSFVENKLCSADTFANIRIEESDNTPPVEIITVVASLANVTEPRFAFNAWPINDPATTEVCNVTITYTHPGWDDTINNFVQLPVSRDWNDKVLGIGGGGWRAGNIADLAYATAKGFVGVTTDAGHSLDSQPVADWALTDDGTSVNWHLLQDFAGIALHDAGKLGKKAAAAFYGSGVQKSYFTGCSTGGRQGHMLAQKFPDVYDGILATAPAINWDRFLPGMYWPFIVMKEIGYFPPPCELDAITKAAVSFCDGIDGVTDTITVDHDKCSFDPESIVGQEVVCPDLGDRTITISREAAKIASAIWDGPRKPTTTHDESSAGSNNKKLWHGLSKTASLLFVAGTECQANSTCSPAGFHITIDWLRTFLSADKSLDPATLTWAEYTDLFEVSTSQFESVIGTSDANLERFAQRGGKLLTWHGLVDQLIPPLGTRDYYERVVASAQDQSAAGGGSAAHATTADYFRYFEAPGVEHCAGGEGWFPGGALDALIDWVEHDRAPETLYAENSFASASPPGSRAVNLCLYPKKLRYLGGNADQAEAWGCGDSEPATQDGDSDRPIPSRDEL</sequence>
<name>A0A9P9BKM1_9PEZI</name>
<keyword evidence="5 8" id="KW-0378">Hydrolase</keyword>
<protein>
    <recommendedName>
        <fullName evidence="8">Carboxylic ester hydrolase</fullName>
        <ecNumber evidence="8">3.1.1.-</ecNumber>
    </recommendedName>
</protein>
<feature type="compositionally biased region" description="Basic and acidic residues" evidence="9">
    <location>
        <begin position="321"/>
        <end position="332"/>
    </location>
</feature>
<comment type="caution">
    <text evidence="10">The sequence shown here is derived from an EMBL/GenBank/DDBJ whole genome shotgun (WGS) entry which is preliminary data.</text>
</comment>
<keyword evidence="2" id="KW-0719">Serine esterase</keyword>
<evidence type="ECO:0000256" key="9">
    <source>
        <dbReference type="SAM" id="MobiDB-lite"/>
    </source>
</evidence>
<dbReference type="GeneID" id="70181453"/>
<reference evidence="10" key="1">
    <citation type="journal article" date="2021" name="Nat. Commun.">
        <title>Genetic determinants of endophytism in the Arabidopsis root mycobiome.</title>
        <authorList>
            <person name="Mesny F."/>
            <person name="Miyauchi S."/>
            <person name="Thiergart T."/>
            <person name="Pickel B."/>
            <person name="Atanasova L."/>
            <person name="Karlsson M."/>
            <person name="Huettel B."/>
            <person name="Barry K.W."/>
            <person name="Haridas S."/>
            <person name="Chen C."/>
            <person name="Bauer D."/>
            <person name="Andreopoulos W."/>
            <person name="Pangilinan J."/>
            <person name="LaButti K."/>
            <person name="Riley R."/>
            <person name="Lipzen A."/>
            <person name="Clum A."/>
            <person name="Drula E."/>
            <person name="Henrissat B."/>
            <person name="Kohler A."/>
            <person name="Grigoriev I.V."/>
            <person name="Martin F.M."/>
            <person name="Hacquard S."/>
        </authorList>
    </citation>
    <scope>NUCLEOTIDE SEQUENCE</scope>
    <source>
        <strain evidence="10">MPI-CAGE-CH-0230</strain>
    </source>
</reference>
<proteinExistence type="inferred from homology"/>
<keyword evidence="3" id="KW-0479">Metal-binding</keyword>
<dbReference type="InterPro" id="IPR029058">
    <property type="entry name" value="AB_hydrolase_fold"/>
</dbReference>
<organism evidence="10 11">
    <name type="scientific">Microdochium trichocladiopsis</name>
    <dbReference type="NCBI Taxonomy" id="1682393"/>
    <lineage>
        <taxon>Eukaryota</taxon>
        <taxon>Fungi</taxon>
        <taxon>Dikarya</taxon>
        <taxon>Ascomycota</taxon>
        <taxon>Pezizomycotina</taxon>
        <taxon>Sordariomycetes</taxon>
        <taxon>Xylariomycetidae</taxon>
        <taxon>Xylariales</taxon>
        <taxon>Microdochiaceae</taxon>
        <taxon>Microdochium</taxon>
    </lineage>
</organism>
<evidence type="ECO:0000256" key="2">
    <source>
        <dbReference type="ARBA" id="ARBA00022487"/>
    </source>
</evidence>
<evidence type="ECO:0000256" key="8">
    <source>
        <dbReference type="RuleBase" id="RU361238"/>
    </source>
</evidence>
<dbReference type="SUPFAM" id="SSF53474">
    <property type="entry name" value="alpha/beta-Hydrolases"/>
    <property type="match status" value="1"/>
</dbReference>
<dbReference type="GO" id="GO:0030600">
    <property type="term" value="F:feruloyl esterase activity"/>
    <property type="evidence" value="ECO:0007669"/>
    <property type="project" value="UniProtKB-ARBA"/>
</dbReference>
<feature type="compositionally biased region" description="Basic and acidic residues" evidence="9">
    <location>
        <begin position="567"/>
        <end position="578"/>
    </location>
</feature>
<evidence type="ECO:0000313" key="11">
    <source>
        <dbReference type="Proteomes" id="UP000756346"/>
    </source>
</evidence>
<evidence type="ECO:0000313" key="10">
    <source>
        <dbReference type="EMBL" id="KAH7021389.1"/>
    </source>
</evidence>
<dbReference type="Proteomes" id="UP000756346">
    <property type="component" value="Unassembled WGS sequence"/>
</dbReference>
<evidence type="ECO:0000256" key="4">
    <source>
        <dbReference type="ARBA" id="ARBA00022729"/>
    </source>
</evidence>
<evidence type="ECO:0000256" key="6">
    <source>
        <dbReference type="ARBA" id="ARBA00022837"/>
    </source>
</evidence>
<evidence type="ECO:0000256" key="3">
    <source>
        <dbReference type="ARBA" id="ARBA00022723"/>
    </source>
</evidence>
<dbReference type="GO" id="GO:0046872">
    <property type="term" value="F:metal ion binding"/>
    <property type="evidence" value="ECO:0007669"/>
    <property type="project" value="UniProtKB-KW"/>
</dbReference>
<dbReference type="PANTHER" id="PTHR33938:SF8">
    <property type="entry name" value="CARBOXYLIC ESTER HYDROLASE"/>
    <property type="match status" value="1"/>
</dbReference>
<feature type="region of interest" description="Disordered" evidence="9">
    <location>
        <begin position="553"/>
        <end position="578"/>
    </location>
</feature>
<dbReference type="RefSeq" id="XP_046007590.1">
    <property type="nucleotide sequence ID" value="XM_046151907.1"/>
</dbReference>
<dbReference type="PANTHER" id="PTHR33938">
    <property type="entry name" value="FERULOYL ESTERASE B-RELATED"/>
    <property type="match status" value="1"/>
</dbReference>
<keyword evidence="6" id="KW-0106">Calcium</keyword>
<evidence type="ECO:0000256" key="1">
    <source>
        <dbReference type="ARBA" id="ARBA00006249"/>
    </source>
</evidence>
<keyword evidence="4" id="KW-0732">Signal</keyword>
<evidence type="ECO:0000256" key="7">
    <source>
        <dbReference type="ARBA" id="ARBA00023157"/>
    </source>
</evidence>
<dbReference type="Pfam" id="PF07519">
    <property type="entry name" value="Tannase"/>
    <property type="match status" value="1"/>
</dbReference>
<dbReference type="AlphaFoldDB" id="A0A9P9BKM1"/>
<accession>A0A9P9BKM1</accession>
<gene>
    <name evidence="10" type="ORF">B0I36DRAFT_297007</name>
</gene>
<dbReference type="EC" id="3.1.1.-" evidence="8"/>
<comment type="similarity">
    <text evidence="1 8">Belongs to the tannase family.</text>
</comment>
<keyword evidence="11" id="KW-1185">Reference proteome</keyword>
<keyword evidence="7" id="KW-1015">Disulfide bond</keyword>
<dbReference type="OrthoDB" id="3039123at2759"/>
<evidence type="ECO:0000256" key="5">
    <source>
        <dbReference type="ARBA" id="ARBA00022801"/>
    </source>
</evidence>
<feature type="region of interest" description="Disordered" evidence="9">
    <location>
        <begin position="320"/>
        <end position="339"/>
    </location>
</feature>
<dbReference type="EMBL" id="JAGTJQ010000010">
    <property type="protein sequence ID" value="KAH7021389.1"/>
    <property type="molecule type" value="Genomic_DNA"/>
</dbReference>